<reference evidence="4" key="1">
    <citation type="submission" date="2024-06" db="EMBL/GenBank/DDBJ databases">
        <title>Mesorhizobium karijinii sp. nov., a symbiont of the iconic Swainsona formosa from arid Australia.</title>
        <authorList>
            <person name="Hill Y.J."/>
            <person name="Watkin E.L.J."/>
            <person name="O'Hara G.W."/>
            <person name="Terpolilli J."/>
            <person name="Tye M.L."/>
            <person name="Kohlmeier M.G."/>
        </authorList>
    </citation>
    <scope>NUCLEOTIDE SEQUENCE</scope>
    <source>
        <strain evidence="4">WSM2239</strain>
    </source>
</reference>
<organism evidence="4">
    <name type="scientific">Mesorhizobium sp. WSM2239</name>
    <dbReference type="NCBI Taxonomy" id="3228852"/>
    <lineage>
        <taxon>Bacteria</taxon>
        <taxon>Pseudomonadati</taxon>
        <taxon>Pseudomonadota</taxon>
        <taxon>Alphaproteobacteria</taxon>
        <taxon>Hyphomicrobiales</taxon>
        <taxon>Phyllobacteriaceae</taxon>
        <taxon>Mesorhizobium</taxon>
    </lineage>
</organism>
<dbReference type="EMBL" id="CP159249">
    <property type="protein sequence ID" value="XCG57493.1"/>
    <property type="molecule type" value="Genomic_DNA"/>
</dbReference>
<name>A0AAU8DE82_9HYPH</name>
<dbReference type="InterPro" id="IPR031107">
    <property type="entry name" value="Small_HSP"/>
</dbReference>
<feature type="domain" description="SHSP" evidence="3">
    <location>
        <begin position="51"/>
        <end position="164"/>
    </location>
</feature>
<dbReference type="AlphaFoldDB" id="A0AAU8DE82"/>
<sequence length="164" mass="18613">MPNRDLAPWTRSRGIAPFARDPFTSFRQQIDRLFDDFLTPFDSTRGLAPEQDSGGVWPSVDVEETDKAYKVTAELPGLEQKDVEVTLRDNSLIISGEKRREHKEENGGRTYAERSYGRFMRSLPLDAEVDADKVQANFKNGVLSVELPKNPAGRDKTRRIEVKS</sequence>
<comment type="similarity">
    <text evidence="1 2">Belongs to the small heat shock protein (HSP20) family.</text>
</comment>
<dbReference type="RefSeq" id="WP_353645488.1">
    <property type="nucleotide sequence ID" value="NZ_CP159249.1"/>
</dbReference>
<dbReference type="Gene3D" id="2.60.40.790">
    <property type="match status" value="1"/>
</dbReference>
<dbReference type="InterPro" id="IPR002068">
    <property type="entry name" value="A-crystallin/Hsp20_dom"/>
</dbReference>
<dbReference type="Pfam" id="PF00011">
    <property type="entry name" value="HSP20"/>
    <property type="match status" value="1"/>
</dbReference>
<dbReference type="InterPro" id="IPR008978">
    <property type="entry name" value="HSP20-like_chaperone"/>
</dbReference>
<protein>
    <submittedName>
        <fullName evidence="4">Hsp20/alpha crystallin family protein</fullName>
    </submittedName>
</protein>
<evidence type="ECO:0000259" key="3">
    <source>
        <dbReference type="PROSITE" id="PS01031"/>
    </source>
</evidence>
<dbReference type="SUPFAM" id="SSF49764">
    <property type="entry name" value="HSP20-like chaperones"/>
    <property type="match status" value="1"/>
</dbReference>
<dbReference type="PROSITE" id="PS01031">
    <property type="entry name" value="SHSP"/>
    <property type="match status" value="1"/>
</dbReference>
<proteinExistence type="inferred from homology"/>
<accession>A0AAU8DE82</accession>
<gene>
    <name evidence="4" type="ORF">ABVK49_12825</name>
</gene>
<evidence type="ECO:0000313" key="4">
    <source>
        <dbReference type="EMBL" id="XCG57493.1"/>
    </source>
</evidence>
<evidence type="ECO:0000256" key="2">
    <source>
        <dbReference type="RuleBase" id="RU003616"/>
    </source>
</evidence>
<dbReference type="CDD" id="cd06464">
    <property type="entry name" value="ACD_sHsps-like"/>
    <property type="match status" value="1"/>
</dbReference>
<evidence type="ECO:0000256" key="1">
    <source>
        <dbReference type="PROSITE-ProRule" id="PRU00285"/>
    </source>
</evidence>
<dbReference type="PANTHER" id="PTHR11527">
    <property type="entry name" value="HEAT-SHOCK PROTEIN 20 FAMILY MEMBER"/>
    <property type="match status" value="1"/>
</dbReference>